<dbReference type="AlphaFoldDB" id="A0A7S2UYM4"/>
<keyword evidence="2" id="KW-0472">Membrane</keyword>
<organism evidence="3">
    <name type="scientific">Fibrocapsa japonica</name>
    <dbReference type="NCBI Taxonomy" id="94617"/>
    <lineage>
        <taxon>Eukaryota</taxon>
        <taxon>Sar</taxon>
        <taxon>Stramenopiles</taxon>
        <taxon>Ochrophyta</taxon>
        <taxon>Raphidophyceae</taxon>
        <taxon>Chattonellales</taxon>
        <taxon>Chattonellaceae</taxon>
        <taxon>Fibrocapsa</taxon>
    </lineage>
</organism>
<gene>
    <name evidence="3" type="ORF">FJAP1339_LOCUS5523</name>
</gene>
<keyword evidence="2" id="KW-1133">Transmembrane helix</keyword>
<dbReference type="EMBL" id="HBHR01011443">
    <property type="protein sequence ID" value="CAD9862991.1"/>
    <property type="molecule type" value="Transcribed_RNA"/>
</dbReference>
<evidence type="ECO:0000313" key="3">
    <source>
        <dbReference type="EMBL" id="CAD9862991.1"/>
    </source>
</evidence>
<reference evidence="3" key="1">
    <citation type="submission" date="2021-01" db="EMBL/GenBank/DDBJ databases">
        <authorList>
            <person name="Corre E."/>
            <person name="Pelletier E."/>
            <person name="Niang G."/>
            <person name="Scheremetjew M."/>
            <person name="Finn R."/>
            <person name="Kale V."/>
            <person name="Holt S."/>
            <person name="Cochrane G."/>
            <person name="Meng A."/>
            <person name="Brown T."/>
            <person name="Cohen L."/>
        </authorList>
    </citation>
    <scope>NUCLEOTIDE SEQUENCE</scope>
    <source>
        <strain evidence="3">CCMP1661</strain>
    </source>
</reference>
<feature type="compositionally biased region" description="Pro residues" evidence="1">
    <location>
        <begin position="302"/>
        <end position="311"/>
    </location>
</feature>
<feature type="transmembrane region" description="Helical" evidence="2">
    <location>
        <begin position="350"/>
        <end position="371"/>
    </location>
</feature>
<name>A0A7S2UYM4_9STRA</name>
<feature type="compositionally biased region" description="Low complexity" evidence="1">
    <location>
        <begin position="219"/>
        <end position="240"/>
    </location>
</feature>
<accession>A0A7S2UYM4</accession>
<feature type="compositionally biased region" description="Low complexity" evidence="1">
    <location>
        <begin position="312"/>
        <end position="321"/>
    </location>
</feature>
<evidence type="ECO:0000256" key="2">
    <source>
        <dbReference type="SAM" id="Phobius"/>
    </source>
</evidence>
<protein>
    <submittedName>
        <fullName evidence="3">Uncharacterized protein</fullName>
    </submittedName>
</protein>
<evidence type="ECO:0000256" key="1">
    <source>
        <dbReference type="SAM" id="MobiDB-lite"/>
    </source>
</evidence>
<feature type="region of interest" description="Disordered" evidence="1">
    <location>
        <begin position="211"/>
        <end position="250"/>
    </location>
</feature>
<keyword evidence="2" id="KW-0812">Transmembrane</keyword>
<feature type="region of interest" description="Disordered" evidence="1">
    <location>
        <begin position="286"/>
        <end position="334"/>
    </location>
</feature>
<sequence>MKDGIALLLVLTFIGYIWVDSIELDFSSFTVREGGLSPQGHATDHLMAWVDDEKFEKLSDYQFSSEIYISEDPLRGGRCMGNTSFVSLLTRVGDVSSEPGGPFSALSCGLNYNHLHMHVKSAALGAMHQELKYIYLKAAINQKQVVRLTSWVGKTSWMCTVGGLDGTMYGAGIVELPAPVQVKLSAGTVGLATKDCAASFDEVMLSPFKEDGEQLGNGAQAAPSSPALTAPTLPTTTQSTNQEGQGQGREQAVVANIAQAAGVEQQQQQWADGEALRHGLFPADQGLTREGRASSSSSSPSSSPPLSPISPPSSFLPSHSVSDNRIPPPPPPVAELRPVAGAQDAGWNRLSGVLGGCFVVGLLVIVIGYSARKQLFVANLTRPVDARRWTYQPLV</sequence>
<proteinExistence type="predicted"/>